<dbReference type="PANTHER" id="PTHR13844">
    <property type="entry name" value="SWI/SNF-RELATED MATRIX-ASSOCIATED ACTIN-DEPENDENT REGULATOR OF CHROMATIN SUBFAMILY D"/>
    <property type="match status" value="1"/>
</dbReference>
<evidence type="ECO:0000313" key="9">
    <source>
        <dbReference type="Proteomes" id="UP000501346"/>
    </source>
</evidence>
<evidence type="ECO:0000259" key="6">
    <source>
        <dbReference type="PROSITE" id="PS51925"/>
    </source>
</evidence>
<dbReference type="CDD" id="cd10567">
    <property type="entry name" value="SWIB-MDM2_like"/>
    <property type="match status" value="1"/>
</dbReference>
<dbReference type="FunFam" id="1.10.245.10:FF:000004">
    <property type="entry name" value="Upstream activation factor subunit"/>
    <property type="match status" value="1"/>
</dbReference>
<evidence type="ECO:0000259" key="7">
    <source>
        <dbReference type="PROSITE" id="PS51998"/>
    </source>
</evidence>
<keyword evidence="2" id="KW-0805">Transcription regulation</keyword>
<dbReference type="Gene3D" id="1.10.245.10">
    <property type="entry name" value="SWIB/MDM2 domain"/>
    <property type="match status" value="1"/>
</dbReference>
<feature type="domain" description="DEK-C" evidence="7">
    <location>
        <begin position="12"/>
        <end position="67"/>
    </location>
</feature>
<dbReference type="Pfam" id="PF02201">
    <property type="entry name" value="SWIB"/>
    <property type="match status" value="1"/>
</dbReference>
<feature type="compositionally biased region" description="Basic and acidic residues" evidence="5">
    <location>
        <begin position="210"/>
        <end position="229"/>
    </location>
</feature>
<dbReference type="AlphaFoldDB" id="A0A6C1EDN7"/>
<dbReference type="Proteomes" id="UP000501346">
    <property type="component" value="Chromosome SeXIII-ScXIII"/>
</dbReference>
<keyword evidence="4" id="KW-0539">Nucleus</keyword>
<evidence type="ECO:0000256" key="4">
    <source>
        <dbReference type="ARBA" id="ARBA00023242"/>
    </source>
</evidence>
<feature type="region of interest" description="Disordered" evidence="5">
    <location>
        <begin position="93"/>
        <end position="129"/>
    </location>
</feature>
<evidence type="ECO:0000256" key="2">
    <source>
        <dbReference type="ARBA" id="ARBA00023015"/>
    </source>
</evidence>
<dbReference type="GO" id="GO:0000500">
    <property type="term" value="C:RNA polymerase I upstream activating factor complex"/>
    <property type="evidence" value="ECO:0007669"/>
    <property type="project" value="UniProtKB-ARBA"/>
</dbReference>
<proteinExistence type="predicted"/>
<dbReference type="PROSITE" id="PS51998">
    <property type="entry name" value="DEK_C"/>
    <property type="match status" value="1"/>
</dbReference>
<sequence>MANEGGTRYEIMADISKYIPMVDAILSASNPDEISPKRVRKALQILFSVDLDPQRKAINELILERFGDIQENPRVLVPKEVLINRDQELASKLQEEGGRPLRSTKKRKSKTETKPKKKKKRTESTDSNSISVRKVLLSAPLQKFLGAEELPRTQVVKMIWKYIKENDLQNPEDRREILCDEKMVPIFGKKMTMFSMNKLLTKHLFNPEEIVKHEEKEEPMPKKEVKSEDELLPNATD</sequence>
<dbReference type="InterPro" id="IPR036885">
    <property type="entry name" value="SWIB_MDM2_dom_sf"/>
</dbReference>
<dbReference type="InterPro" id="IPR003121">
    <property type="entry name" value="SWIB_MDM2_domain"/>
</dbReference>
<accession>A0A6C1EDN7</accession>
<dbReference type="OrthoDB" id="10251073at2759"/>
<dbReference type="Pfam" id="PF08766">
    <property type="entry name" value="DEK_C"/>
    <property type="match status" value="1"/>
</dbReference>
<keyword evidence="3" id="KW-0804">Transcription</keyword>
<dbReference type="InterPro" id="IPR014876">
    <property type="entry name" value="DEK_C"/>
</dbReference>
<feature type="compositionally biased region" description="Basic residues" evidence="5">
    <location>
        <begin position="102"/>
        <end position="121"/>
    </location>
</feature>
<gene>
    <name evidence="8" type="primary">TRI1_2</name>
    <name evidence="8" type="ORF">GRS66_010045</name>
</gene>
<dbReference type="EMBL" id="CP049010">
    <property type="protein sequence ID" value="QID87372.1"/>
    <property type="molecule type" value="Genomic_DNA"/>
</dbReference>
<evidence type="ECO:0000313" key="8">
    <source>
        <dbReference type="EMBL" id="QID87372.1"/>
    </source>
</evidence>
<dbReference type="GO" id="GO:0001181">
    <property type="term" value="F:RNA polymerase I general transcription initiation factor activity"/>
    <property type="evidence" value="ECO:0007669"/>
    <property type="project" value="UniProtKB-ARBA"/>
</dbReference>
<evidence type="ECO:0000256" key="1">
    <source>
        <dbReference type="ARBA" id="ARBA00004604"/>
    </source>
</evidence>
<name>A0A6C1EDN7_SACPS</name>
<evidence type="ECO:0000256" key="5">
    <source>
        <dbReference type="SAM" id="MobiDB-lite"/>
    </source>
</evidence>
<reference evidence="8 9" key="1">
    <citation type="journal article" date="2019" name="BMC Genomics">
        <title>Chromosome level assembly and comparative genome analysis confirm lager-brewing yeasts originated from a single hybridization.</title>
        <authorList>
            <person name="Salazar A.N."/>
            <person name="Gorter de Vries A.R."/>
            <person name="van den Broek M."/>
            <person name="Brouwers N."/>
            <person name="de la Torre Cortes P."/>
            <person name="Kuijpers N.G.A."/>
            <person name="Daran J.G."/>
            <person name="Abeel T."/>
        </authorList>
    </citation>
    <scope>NUCLEOTIDE SEQUENCE [LARGE SCALE GENOMIC DNA]</scope>
    <source>
        <strain evidence="8 9">CBS 1483</strain>
    </source>
</reference>
<dbReference type="PROSITE" id="PS51925">
    <property type="entry name" value="SWIB_MDM2"/>
    <property type="match status" value="1"/>
</dbReference>
<evidence type="ECO:0000256" key="3">
    <source>
        <dbReference type="ARBA" id="ARBA00023163"/>
    </source>
</evidence>
<organism evidence="8 9">
    <name type="scientific">Saccharomyces pastorianus</name>
    <name type="common">Lager yeast</name>
    <name type="synonym">Saccharomyces cerevisiae x Saccharomyces eubayanus</name>
    <dbReference type="NCBI Taxonomy" id="27292"/>
    <lineage>
        <taxon>Eukaryota</taxon>
        <taxon>Fungi</taxon>
        <taxon>Dikarya</taxon>
        <taxon>Ascomycota</taxon>
        <taxon>Saccharomycotina</taxon>
        <taxon>Saccharomycetes</taxon>
        <taxon>Saccharomycetales</taxon>
        <taxon>Saccharomycetaceae</taxon>
        <taxon>Saccharomyces</taxon>
    </lineage>
</organism>
<dbReference type="GO" id="GO:0004497">
    <property type="term" value="F:monooxygenase activity"/>
    <property type="evidence" value="ECO:0007669"/>
    <property type="project" value="UniProtKB-KW"/>
</dbReference>
<protein>
    <submittedName>
        <fullName evidence="8">Cytochrome P450 monooxygenase</fullName>
    </submittedName>
</protein>
<keyword evidence="8" id="KW-0560">Oxidoreductase</keyword>
<dbReference type="SMART" id="SM00151">
    <property type="entry name" value="SWIB"/>
    <property type="match status" value="1"/>
</dbReference>
<keyword evidence="9" id="KW-1185">Reference proteome</keyword>
<feature type="domain" description="DM2" evidence="6">
    <location>
        <begin position="130"/>
        <end position="206"/>
    </location>
</feature>
<keyword evidence="8" id="KW-0503">Monooxygenase</keyword>
<feature type="region of interest" description="Disordered" evidence="5">
    <location>
        <begin position="210"/>
        <end position="237"/>
    </location>
</feature>
<comment type="subcellular location">
    <subcellularLocation>
        <location evidence="1">Nucleus</location>
        <location evidence="1">Nucleolus</location>
    </subcellularLocation>
</comment>
<dbReference type="SUPFAM" id="SSF47592">
    <property type="entry name" value="SWIB/MDM2 domain"/>
    <property type="match status" value="1"/>
</dbReference>
<dbReference type="InterPro" id="IPR019835">
    <property type="entry name" value="SWIB_domain"/>
</dbReference>